<accession>A0AAE9JUY3</accession>
<name>A0AAE9JUY3_9CAUD</name>
<evidence type="ECO:0000313" key="1">
    <source>
        <dbReference type="EMBL" id="UMO77190.1"/>
    </source>
</evidence>
<evidence type="ECO:0000313" key="2">
    <source>
        <dbReference type="Proteomes" id="UP000829466"/>
    </source>
</evidence>
<keyword evidence="2" id="KW-1185">Reference proteome</keyword>
<sequence length="84" mass="9724">MYKIRVDTKGAALLQVLTSGIRFDAGVTTLTEEQRYFAVNNLNAFCRQKVWSYENKESAIRLVNRLKELPMDEIMYPGKEHSLL</sequence>
<dbReference type="EMBL" id="OL702939">
    <property type="protein sequence ID" value="UMO77190.1"/>
    <property type="molecule type" value="Genomic_DNA"/>
</dbReference>
<gene>
    <name evidence="1" type="ORF">SmaMPs15_000039</name>
</gene>
<dbReference type="Proteomes" id="UP000829466">
    <property type="component" value="Segment"/>
</dbReference>
<proteinExistence type="predicted"/>
<organism evidence="1 2">
    <name type="scientific">Stenotrophomonas maltophilia phage vB_SmaM_Ps15</name>
    <dbReference type="NCBI Taxonomy" id="3071007"/>
    <lineage>
        <taxon>Viruses</taxon>
        <taxon>Duplodnaviria</taxon>
        <taxon>Heunggongvirae</taxon>
        <taxon>Uroviricota</taxon>
        <taxon>Caudoviricetes</taxon>
        <taxon>Menderavirus</taxon>
        <taxon>Menderavirus Ps15</taxon>
    </lineage>
</organism>
<protein>
    <submittedName>
        <fullName evidence="1">Uncharacterized protein</fullName>
    </submittedName>
</protein>
<reference evidence="1 2" key="1">
    <citation type="submission" date="2021-12" db="EMBL/GenBank/DDBJ databases">
        <title>Characterization of bacteriophage vB_SmaM_Ps15 infective to Stenotrophomonas maltophila clinical ocular isolates.</title>
        <authorList>
            <person name="Damnjanovic D."/>
            <person name="Vazquez-Campos X."/>
            <person name="Elliott L."/>
            <person name="Willcox M."/>
            <person name="Bridge W.J."/>
        </authorList>
    </citation>
    <scope>NUCLEOTIDE SEQUENCE [LARGE SCALE GENOMIC DNA]</scope>
</reference>